<evidence type="ECO:0000313" key="2">
    <source>
        <dbReference type="EMBL" id="MBD8006598.1"/>
    </source>
</evidence>
<dbReference type="Proteomes" id="UP000648182">
    <property type="component" value="Unassembled WGS sequence"/>
</dbReference>
<protein>
    <submittedName>
        <fullName evidence="2">Type II toxin-antitoxin system RelE/ParE family toxin</fullName>
    </submittedName>
</protein>
<dbReference type="Pfam" id="PF05016">
    <property type="entry name" value="ParE_toxin"/>
    <property type="match status" value="1"/>
</dbReference>
<proteinExistence type="predicted"/>
<reference evidence="2 3" key="1">
    <citation type="submission" date="2020-08" db="EMBL/GenBank/DDBJ databases">
        <title>A Genomic Blueprint of the Chicken Gut Microbiome.</title>
        <authorList>
            <person name="Gilroy R."/>
            <person name="Ravi A."/>
            <person name="Getino M."/>
            <person name="Pursley I."/>
            <person name="Horton D.L."/>
            <person name="Alikhan N.-F."/>
            <person name="Baker D."/>
            <person name="Gharbi K."/>
            <person name="Hall N."/>
            <person name="Watson M."/>
            <person name="Adriaenssens E.M."/>
            <person name="Foster-Nyarko E."/>
            <person name="Jarju S."/>
            <person name="Secka A."/>
            <person name="Antonio M."/>
            <person name="Oren A."/>
            <person name="Chaudhuri R."/>
            <person name="La Ragione R.M."/>
            <person name="Hildebrand F."/>
            <person name="Pallen M.J."/>
        </authorList>
    </citation>
    <scope>NUCLEOTIDE SEQUENCE [LARGE SCALE GENOMIC DNA]</scope>
    <source>
        <strain evidence="2 3">Sa1BUA2</strain>
    </source>
</reference>
<dbReference type="EMBL" id="JACSPV010000034">
    <property type="protein sequence ID" value="MBD8006598.1"/>
    <property type="molecule type" value="Genomic_DNA"/>
</dbReference>
<evidence type="ECO:0000313" key="3">
    <source>
        <dbReference type="Proteomes" id="UP000648182"/>
    </source>
</evidence>
<dbReference type="InterPro" id="IPR035093">
    <property type="entry name" value="RelE/ParE_toxin_dom_sf"/>
</dbReference>
<gene>
    <name evidence="2" type="ORF">H9631_16080</name>
</gene>
<keyword evidence="3" id="KW-1185">Reference proteome</keyword>
<keyword evidence="1" id="KW-1277">Toxin-antitoxin system</keyword>
<organism evidence="2 3">
    <name type="scientific">Bacillus norwichensis</name>
    <dbReference type="NCBI Taxonomy" id="2762217"/>
    <lineage>
        <taxon>Bacteria</taxon>
        <taxon>Bacillati</taxon>
        <taxon>Bacillota</taxon>
        <taxon>Bacilli</taxon>
        <taxon>Bacillales</taxon>
        <taxon>Bacillaceae</taxon>
        <taxon>Bacillus</taxon>
    </lineage>
</organism>
<dbReference type="InterPro" id="IPR007712">
    <property type="entry name" value="RelE/ParE_toxin"/>
</dbReference>
<name>A0ABR8VPB6_9BACI</name>
<dbReference type="Gene3D" id="3.30.2310.20">
    <property type="entry name" value="RelE-like"/>
    <property type="match status" value="1"/>
</dbReference>
<accession>A0ABR8VPB6</accession>
<comment type="caution">
    <text evidence="2">The sequence shown here is derived from an EMBL/GenBank/DDBJ whole genome shotgun (WGS) entry which is preliminary data.</text>
</comment>
<evidence type="ECO:0000256" key="1">
    <source>
        <dbReference type="ARBA" id="ARBA00022649"/>
    </source>
</evidence>
<sequence length="104" mass="12311">MKMYKILRTDKAEDQLRDIIYYIADDSGSIDMALSYLNKIEQSINRLKQFPNSGMVPRYSVLKKQGYRVVIVEKHLIFYKVNDENKTVIIYAIVDGRREYENLI</sequence>